<evidence type="ECO:0000313" key="8">
    <source>
        <dbReference type="Proteomes" id="UP000007110"/>
    </source>
</evidence>
<keyword evidence="4" id="KW-0520">NAD</keyword>
<dbReference type="GO" id="GO:0061809">
    <property type="term" value="F:NAD+ nucleosidase activity, cyclic ADP-ribose generating"/>
    <property type="evidence" value="ECO:0007669"/>
    <property type="project" value="InterPro"/>
</dbReference>
<evidence type="ECO:0000313" key="7">
    <source>
        <dbReference type="EnsemblMetazoa" id="XP_030854152"/>
    </source>
</evidence>
<evidence type="ECO:0000256" key="2">
    <source>
        <dbReference type="ARBA" id="ARBA00022679"/>
    </source>
</evidence>
<accession>A0A7M7PQS7</accession>
<protein>
    <recommendedName>
        <fullName evidence="9">ADP-ribosyl cyclase/cyclic ADP-ribose hydrolase</fullName>
    </recommendedName>
</protein>
<dbReference type="GeneID" id="576085"/>
<dbReference type="Pfam" id="PF02267">
    <property type="entry name" value="Rib_hydrolayse"/>
    <property type="match status" value="1"/>
</dbReference>
<evidence type="ECO:0000256" key="6">
    <source>
        <dbReference type="SAM" id="SignalP"/>
    </source>
</evidence>
<dbReference type="InterPro" id="IPR003193">
    <property type="entry name" value="ADP-ribosyl_cyclase"/>
</dbReference>
<feature type="signal peptide" evidence="6">
    <location>
        <begin position="1"/>
        <end position="20"/>
    </location>
</feature>
<keyword evidence="3" id="KW-0378">Hydrolase</keyword>
<keyword evidence="2" id="KW-0808">Transferase</keyword>
<evidence type="ECO:0008006" key="9">
    <source>
        <dbReference type="Google" id="ProtNLM"/>
    </source>
</evidence>
<sequence>MMNLLRTSLFLSSILAATVAYTLPGPGTTWNMTDVLLGRCVEYRQCLHGGLCFPYYGDVNCDAAVDSFLGAFRGMDPCSASYYAYDDFFNMVPPNTKPGTTIFWTGVSGAYIPHDVAEVSQEYIVLGETFPGYMALNLSFCGSTDPNEPSGFNYTVCPTEDTDRAGCSNNTFATFWDRVSELFTRQATGEVHLVLNAQRDRGAYHLESTFARVEVPALDPTKVTNVAIYLIPDFTLPTPNDKVRETCSNGTVASLRGVLTDLGLSNTCEEDPDDIMWLQCARYPDSPYCIPYSRQEPNTGGGTGGSSAIAAASMTVLFLQVVSTLLLSGCKID</sequence>
<dbReference type="OrthoDB" id="10028716at2759"/>
<dbReference type="GO" id="GO:0016849">
    <property type="term" value="F:phosphorus-oxygen lyase activity"/>
    <property type="evidence" value="ECO:0000318"/>
    <property type="project" value="GO_Central"/>
</dbReference>
<dbReference type="EnsemblMetazoa" id="XM_030998292">
    <property type="protein sequence ID" value="XP_030854152"/>
    <property type="gene ID" value="GeneID_576085"/>
</dbReference>
<dbReference type="SUPFAM" id="SSF52309">
    <property type="entry name" value="N-(deoxy)ribosyltransferase-like"/>
    <property type="match status" value="1"/>
</dbReference>
<dbReference type="PANTHER" id="PTHR10912:SF7">
    <property type="entry name" value="ADP-RIBOSYL CYCLASE_CYCLIC ADP-RIBOSE HYDROLASE"/>
    <property type="match status" value="1"/>
</dbReference>
<evidence type="ECO:0000256" key="4">
    <source>
        <dbReference type="ARBA" id="ARBA00023027"/>
    </source>
</evidence>
<dbReference type="GO" id="GO:0016740">
    <property type="term" value="F:transferase activity"/>
    <property type="evidence" value="ECO:0007669"/>
    <property type="project" value="UniProtKB-KW"/>
</dbReference>
<dbReference type="OMA" id="ATMELPN"/>
<comment type="similarity">
    <text evidence="1">Belongs to the ADP-ribosyl cyclase family.</text>
</comment>
<evidence type="ECO:0000256" key="1">
    <source>
        <dbReference type="ARBA" id="ARBA00005406"/>
    </source>
</evidence>
<dbReference type="RefSeq" id="XP_030854152.1">
    <property type="nucleotide sequence ID" value="XM_030998292.1"/>
</dbReference>
<dbReference type="InParanoid" id="A0A7M7PQS7"/>
<reference evidence="8" key="1">
    <citation type="submission" date="2015-02" db="EMBL/GenBank/DDBJ databases">
        <title>Genome sequencing for Strongylocentrotus purpuratus.</title>
        <authorList>
            <person name="Murali S."/>
            <person name="Liu Y."/>
            <person name="Vee V."/>
            <person name="English A."/>
            <person name="Wang M."/>
            <person name="Skinner E."/>
            <person name="Han Y."/>
            <person name="Muzny D.M."/>
            <person name="Worley K.C."/>
            <person name="Gibbs R.A."/>
        </authorList>
    </citation>
    <scope>NUCLEOTIDE SEQUENCE</scope>
</reference>
<dbReference type="GO" id="GO:0005886">
    <property type="term" value="C:plasma membrane"/>
    <property type="evidence" value="ECO:0000318"/>
    <property type="project" value="GO_Central"/>
</dbReference>
<evidence type="ECO:0000256" key="5">
    <source>
        <dbReference type="ARBA" id="ARBA00023157"/>
    </source>
</evidence>
<keyword evidence="5" id="KW-1015">Disulfide bond</keyword>
<dbReference type="CTD" id="36597"/>
<dbReference type="Gene3D" id="3.40.50.720">
    <property type="entry name" value="NAD(P)-binding Rossmann-like Domain"/>
    <property type="match status" value="1"/>
</dbReference>
<dbReference type="PANTHER" id="PTHR10912">
    <property type="entry name" value="ADP-RIBOSYL CYCLASE"/>
    <property type="match status" value="1"/>
</dbReference>
<reference evidence="7" key="2">
    <citation type="submission" date="2021-01" db="UniProtKB">
        <authorList>
            <consortium name="EnsemblMetazoa"/>
        </authorList>
    </citation>
    <scope>IDENTIFICATION</scope>
</reference>
<evidence type="ECO:0000256" key="3">
    <source>
        <dbReference type="ARBA" id="ARBA00022801"/>
    </source>
</evidence>
<keyword evidence="6" id="KW-0732">Signal</keyword>
<keyword evidence="8" id="KW-1185">Reference proteome</keyword>
<dbReference type="EnsemblMetazoa" id="XM_030998293">
    <property type="protein sequence ID" value="XP_030854153"/>
    <property type="gene ID" value="GeneID_576085"/>
</dbReference>
<dbReference type="Proteomes" id="UP000007110">
    <property type="component" value="Unassembled WGS sequence"/>
</dbReference>
<feature type="chain" id="PRO_5033597322" description="ADP-ribosyl cyclase/cyclic ADP-ribose hydrolase" evidence="6">
    <location>
        <begin position="21"/>
        <end position="333"/>
    </location>
</feature>
<dbReference type="CDD" id="cd04759">
    <property type="entry name" value="Rib_hydrolase"/>
    <property type="match status" value="1"/>
</dbReference>
<dbReference type="AlphaFoldDB" id="A0A7M7PQS7"/>
<dbReference type="GO" id="GO:0030890">
    <property type="term" value="P:positive regulation of B cell proliferation"/>
    <property type="evidence" value="ECO:0000318"/>
    <property type="project" value="GO_Central"/>
</dbReference>
<dbReference type="Gene3D" id="1.20.82.10">
    <property type="entry name" value="ADP Ribosyl Cyclase, Chain A, domain 1"/>
    <property type="match status" value="1"/>
</dbReference>
<proteinExistence type="inferred from homology"/>
<dbReference type="RefSeq" id="XP_030854153.1">
    <property type="nucleotide sequence ID" value="XM_030998293.1"/>
</dbReference>
<name>A0A7M7PQS7_STRPU</name>
<organism evidence="7 8">
    <name type="scientific">Strongylocentrotus purpuratus</name>
    <name type="common">Purple sea urchin</name>
    <dbReference type="NCBI Taxonomy" id="7668"/>
    <lineage>
        <taxon>Eukaryota</taxon>
        <taxon>Metazoa</taxon>
        <taxon>Echinodermata</taxon>
        <taxon>Eleutherozoa</taxon>
        <taxon>Echinozoa</taxon>
        <taxon>Echinoidea</taxon>
        <taxon>Euechinoidea</taxon>
        <taxon>Echinacea</taxon>
        <taxon>Camarodonta</taxon>
        <taxon>Echinidea</taxon>
        <taxon>Strongylocentrotidae</taxon>
        <taxon>Strongylocentrotus</taxon>
    </lineage>
</organism>